<evidence type="ECO:0000313" key="7">
    <source>
        <dbReference type="RefSeq" id="XP_009775213.1"/>
    </source>
</evidence>
<accession>A0A1U7W9A3</accession>
<evidence type="ECO:0000259" key="3">
    <source>
        <dbReference type="PROSITE" id="PS51180"/>
    </source>
</evidence>
<feature type="compositionally biased region" description="Polar residues" evidence="2">
    <location>
        <begin position="409"/>
        <end position="419"/>
    </location>
</feature>
<dbReference type="PROSITE" id="PS51180">
    <property type="entry name" value="BRO1"/>
    <property type="match status" value="1"/>
</dbReference>
<evidence type="ECO:0000313" key="4">
    <source>
        <dbReference type="Proteomes" id="UP000189701"/>
    </source>
</evidence>
<dbReference type="STRING" id="4096.A0A1U7W9A3"/>
<dbReference type="Gene3D" id="1.25.40.280">
    <property type="entry name" value="alix/aip1 like domains"/>
    <property type="match status" value="1"/>
</dbReference>
<dbReference type="InterPro" id="IPR038499">
    <property type="entry name" value="BRO1_sf"/>
</dbReference>
<dbReference type="Proteomes" id="UP000189701">
    <property type="component" value="Unplaced"/>
</dbReference>
<dbReference type="RefSeq" id="XP_009775213.1">
    <property type="nucleotide sequence ID" value="XM_009776911.1"/>
</dbReference>
<dbReference type="RefSeq" id="XP_009775210.1">
    <property type="nucleotide sequence ID" value="XM_009776908.1"/>
</dbReference>
<evidence type="ECO:0000256" key="1">
    <source>
        <dbReference type="ARBA" id="ARBA00008901"/>
    </source>
</evidence>
<feature type="domain" description="BRO1" evidence="3">
    <location>
        <begin position="6"/>
        <end position="437"/>
    </location>
</feature>
<reference evidence="4" key="1">
    <citation type="journal article" date="2013" name="Genome Biol.">
        <title>Reference genomes and transcriptomes of Nicotiana sylvestris and Nicotiana tomentosiformis.</title>
        <authorList>
            <person name="Sierro N."/>
            <person name="Battey J.N."/>
            <person name="Ouadi S."/>
            <person name="Bovet L."/>
            <person name="Goepfert S."/>
            <person name="Bakaher N."/>
            <person name="Peitsch M.C."/>
            <person name="Ivanov N.V."/>
        </authorList>
    </citation>
    <scope>NUCLEOTIDE SEQUENCE [LARGE SCALE GENOMIC DNA]</scope>
</reference>
<dbReference type="AlphaFoldDB" id="A0A1U7W9A3"/>
<evidence type="ECO:0000256" key="2">
    <source>
        <dbReference type="SAM" id="MobiDB-lite"/>
    </source>
</evidence>
<gene>
    <name evidence="5 6 7" type="primary">LOC104225142</name>
</gene>
<dbReference type="InterPro" id="IPR004328">
    <property type="entry name" value="BRO1_dom"/>
</dbReference>
<dbReference type="SMART" id="SM01041">
    <property type="entry name" value="BRO1"/>
    <property type="match status" value="1"/>
</dbReference>
<evidence type="ECO:0000313" key="5">
    <source>
        <dbReference type="RefSeq" id="XP_009775210.1"/>
    </source>
</evidence>
<name>A0A1U7W9A3_NICSY</name>
<evidence type="ECO:0000313" key="6">
    <source>
        <dbReference type="RefSeq" id="XP_009775212.1"/>
    </source>
</evidence>
<sequence length="437" mass="48672">MGCAVSVYAVGKKKKKNIIPEVSIFVPSMRVPVQCDLQRTLKGVIPKDLVDRLTSIRNQIVLIAQDTDVSAIDELQQALEEYLSLLVGLTKKGLHPFQICALYSLAGGLSKQPLYFLEFGLQDLIGFKWRNLEDGQEQEMSVANSWFELLSVLHMMAMLTLVEANMKLIPKDSAMTERVVSGDCMRDAVDLLLKTAGYLDFCVQDVLVHLPPDVKNRLPKDLHRSILEATSNQALAQGTEIQLGLALESQNATLSVKRRLACEAVSYYGQALCCLSGNNNFNGTAKKHILFIKWKYLEAKAAAYYYHGIIVDKGTEPSSHVSALCCFLAAEELLTESKKASLSFCLAEPVTRTPPPWGVMKHLNKKVPETATRKSQMYGYLLDQEKGRALPDLPEFQLSLKPDEYTLPETDSTWNSEIPGQSLKEHLKDCEDGVETE</sequence>
<reference evidence="5 6" key="2">
    <citation type="submission" date="2025-04" db="UniProtKB">
        <authorList>
            <consortium name="RefSeq"/>
        </authorList>
    </citation>
    <scope>IDENTIFICATION</scope>
    <source>
        <tissue evidence="5 6">Leaf</tissue>
    </source>
</reference>
<dbReference type="InterPro" id="IPR038898">
    <property type="entry name" value="BROX"/>
</dbReference>
<dbReference type="Pfam" id="PF03097">
    <property type="entry name" value="BRO1"/>
    <property type="match status" value="1"/>
</dbReference>
<dbReference type="RefSeq" id="XP_009775212.1">
    <property type="nucleotide sequence ID" value="XM_009776910.1"/>
</dbReference>
<dbReference type="CDD" id="cd09034">
    <property type="entry name" value="BRO1_Alix_like"/>
    <property type="match status" value="1"/>
</dbReference>
<dbReference type="PANTHER" id="PTHR23032">
    <property type="entry name" value="BRO1 DOMAIN-CONTAINING PROTEIN BROX"/>
    <property type="match status" value="1"/>
</dbReference>
<dbReference type="OrthoDB" id="1855524at2759"/>
<comment type="similarity">
    <text evidence="1">Belongs to the BROX family.</text>
</comment>
<organism evidence="4 7">
    <name type="scientific">Nicotiana sylvestris</name>
    <name type="common">Wood tobacco</name>
    <name type="synonym">South American tobacco</name>
    <dbReference type="NCBI Taxonomy" id="4096"/>
    <lineage>
        <taxon>Eukaryota</taxon>
        <taxon>Viridiplantae</taxon>
        <taxon>Streptophyta</taxon>
        <taxon>Embryophyta</taxon>
        <taxon>Tracheophyta</taxon>
        <taxon>Spermatophyta</taxon>
        <taxon>Magnoliopsida</taxon>
        <taxon>eudicotyledons</taxon>
        <taxon>Gunneridae</taxon>
        <taxon>Pentapetalae</taxon>
        <taxon>asterids</taxon>
        <taxon>lamiids</taxon>
        <taxon>Solanales</taxon>
        <taxon>Solanaceae</taxon>
        <taxon>Nicotianoideae</taxon>
        <taxon>Nicotianeae</taxon>
        <taxon>Nicotiana</taxon>
    </lineage>
</organism>
<proteinExistence type="inferred from homology"/>
<dbReference type="eggNOG" id="ENOG502QSZH">
    <property type="taxonomic scope" value="Eukaryota"/>
</dbReference>
<dbReference type="PANTHER" id="PTHR23032:SF2">
    <property type="entry name" value="ENDOSOMAL TARGETING BRO1-LIKE DOMAIN-CONTAINING PROTEIN"/>
    <property type="match status" value="1"/>
</dbReference>
<keyword evidence="4" id="KW-1185">Reference proteome</keyword>
<feature type="region of interest" description="Disordered" evidence="2">
    <location>
        <begin position="405"/>
        <end position="437"/>
    </location>
</feature>
<protein>
    <submittedName>
        <fullName evidence="5 6">Uncharacterized protein LOC104225142 isoform X1</fullName>
    </submittedName>
</protein>